<evidence type="ECO:0000313" key="4">
    <source>
        <dbReference type="Proteomes" id="UP001457282"/>
    </source>
</evidence>
<dbReference type="CDD" id="cd22157">
    <property type="entry name" value="F-box_AtFBW1-like"/>
    <property type="match status" value="1"/>
</dbReference>
<evidence type="ECO:0000259" key="1">
    <source>
        <dbReference type="Pfam" id="PF00646"/>
    </source>
</evidence>
<reference evidence="3 4" key="1">
    <citation type="journal article" date="2023" name="G3 (Bethesda)">
        <title>A chromosome-length genome assembly and annotation of blackberry (Rubus argutus, cv. 'Hillquist').</title>
        <authorList>
            <person name="Bruna T."/>
            <person name="Aryal R."/>
            <person name="Dudchenko O."/>
            <person name="Sargent D.J."/>
            <person name="Mead D."/>
            <person name="Buti M."/>
            <person name="Cavallini A."/>
            <person name="Hytonen T."/>
            <person name="Andres J."/>
            <person name="Pham M."/>
            <person name="Weisz D."/>
            <person name="Mascagni F."/>
            <person name="Usai G."/>
            <person name="Natali L."/>
            <person name="Bassil N."/>
            <person name="Fernandez G.E."/>
            <person name="Lomsadze A."/>
            <person name="Armour M."/>
            <person name="Olukolu B."/>
            <person name="Poorten T."/>
            <person name="Britton C."/>
            <person name="Davik J."/>
            <person name="Ashrafi H."/>
            <person name="Aiden E.L."/>
            <person name="Borodovsky M."/>
            <person name="Worthington M."/>
        </authorList>
    </citation>
    <scope>NUCLEOTIDE SEQUENCE [LARGE SCALE GENOMIC DNA]</scope>
    <source>
        <strain evidence="3">PI 553951</strain>
    </source>
</reference>
<protein>
    <recommendedName>
        <fullName evidence="5">F-box domain-containing protein</fullName>
    </recommendedName>
</protein>
<comment type="caution">
    <text evidence="3">The sequence shown here is derived from an EMBL/GenBank/DDBJ whole genome shotgun (WGS) entry which is preliminary data.</text>
</comment>
<organism evidence="3 4">
    <name type="scientific">Rubus argutus</name>
    <name type="common">Southern blackberry</name>
    <dbReference type="NCBI Taxonomy" id="59490"/>
    <lineage>
        <taxon>Eukaryota</taxon>
        <taxon>Viridiplantae</taxon>
        <taxon>Streptophyta</taxon>
        <taxon>Embryophyta</taxon>
        <taxon>Tracheophyta</taxon>
        <taxon>Spermatophyta</taxon>
        <taxon>Magnoliopsida</taxon>
        <taxon>eudicotyledons</taxon>
        <taxon>Gunneridae</taxon>
        <taxon>Pentapetalae</taxon>
        <taxon>rosids</taxon>
        <taxon>fabids</taxon>
        <taxon>Rosales</taxon>
        <taxon>Rosaceae</taxon>
        <taxon>Rosoideae</taxon>
        <taxon>Rosoideae incertae sedis</taxon>
        <taxon>Rubus</taxon>
    </lineage>
</organism>
<keyword evidence="4" id="KW-1185">Reference proteome</keyword>
<dbReference type="Gene3D" id="1.20.1280.50">
    <property type="match status" value="1"/>
</dbReference>
<evidence type="ECO:0008006" key="5">
    <source>
        <dbReference type="Google" id="ProtNLM"/>
    </source>
</evidence>
<dbReference type="PANTHER" id="PTHR31672">
    <property type="entry name" value="BNACNNG10540D PROTEIN"/>
    <property type="match status" value="1"/>
</dbReference>
<sequence length="299" mass="34367">MAKRPMGNPNIHWEIVRQILSMLPVKSLCRFRCASKPWSSLISDPDFVMMHSNKTIEDENIFYERRKLIFTDGECLDEFLIRNVAFLDEDGVENKIDDCGVLNELDFKLPSSGDNGVFLVSCCKNLALCKLNSWEELYIVNPTTKESRQLPAAPYSDRFMAFGFGFDDSIEDYKVVNICLSLEVGVEFSFYTLKTDSWRVIQRQHAYRARRIFDGVLLHEGLHWLLERVEEAEEDQSWVIISFLLASEETKNHDLLVCDGQLVMYNFSNESFRNLSSIRGLADVGGEVGIYIESLVSLK</sequence>
<dbReference type="Pfam" id="PF07734">
    <property type="entry name" value="FBA_1"/>
    <property type="match status" value="1"/>
</dbReference>
<dbReference type="InterPro" id="IPR050796">
    <property type="entry name" value="SCF_F-box_component"/>
</dbReference>
<dbReference type="NCBIfam" id="TIGR01640">
    <property type="entry name" value="F_box_assoc_1"/>
    <property type="match status" value="1"/>
</dbReference>
<feature type="domain" description="F-box associated beta-propeller type 1" evidence="2">
    <location>
        <begin position="114"/>
        <end position="261"/>
    </location>
</feature>
<dbReference type="AlphaFoldDB" id="A0AAW1WZA5"/>
<dbReference type="Proteomes" id="UP001457282">
    <property type="component" value="Unassembled WGS sequence"/>
</dbReference>
<name>A0AAW1WZA5_RUBAR</name>
<dbReference type="InterPro" id="IPR036047">
    <property type="entry name" value="F-box-like_dom_sf"/>
</dbReference>
<dbReference type="PANTHER" id="PTHR31672:SF13">
    <property type="entry name" value="F-BOX PROTEIN CPR30-LIKE"/>
    <property type="match status" value="1"/>
</dbReference>
<dbReference type="Pfam" id="PF00646">
    <property type="entry name" value="F-box"/>
    <property type="match status" value="1"/>
</dbReference>
<gene>
    <name evidence="3" type="ORF">M0R45_027008</name>
</gene>
<dbReference type="InterPro" id="IPR001810">
    <property type="entry name" value="F-box_dom"/>
</dbReference>
<accession>A0AAW1WZA5</accession>
<dbReference type="SUPFAM" id="SSF81383">
    <property type="entry name" value="F-box domain"/>
    <property type="match status" value="1"/>
</dbReference>
<feature type="domain" description="F-box" evidence="1">
    <location>
        <begin position="13"/>
        <end position="47"/>
    </location>
</feature>
<dbReference type="InterPro" id="IPR017451">
    <property type="entry name" value="F-box-assoc_interact_dom"/>
</dbReference>
<proteinExistence type="predicted"/>
<evidence type="ECO:0000259" key="2">
    <source>
        <dbReference type="Pfam" id="PF07734"/>
    </source>
</evidence>
<evidence type="ECO:0000313" key="3">
    <source>
        <dbReference type="EMBL" id="KAK9929941.1"/>
    </source>
</evidence>
<dbReference type="InterPro" id="IPR006527">
    <property type="entry name" value="F-box-assoc_dom_typ1"/>
</dbReference>
<dbReference type="EMBL" id="JBEDUW010000005">
    <property type="protein sequence ID" value="KAK9929941.1"/>
    <property type="molecule type" value="Genomic_DNA"/>
</dbReference>